<organism evidence="12 13">
    <name type="scientific">Exaiptasia diaphana</name>
    <name type="common">Tropical sea anemone</name>
    <name type="synonym">Aiptasia pulchella</name>
    <dbReference type="NCBI Taxonomy" id="2652724"/>
    <lineage>
        <taxon>Eukaryota</taxon>
        <taxon>Metazoa</taxon>
        <taxon>Cnidaria</taxon>
        <taxon>Anthozoa</taxon>
        <taxon>Hexacorallia</taxon>
        <taxon>Actiniaria</taxon>
        <taxon>Aiptasiidae</taxon>
        <taxon>Exaiptasia</taxon>
    </lineage>
</organism>
<dbReference type="AlphaFoldDB" id="A0A913Y5X3"/>
<evidence type="ECO:0000256" key="9">
    <source>
        <dbReference type="PIRNR" id="PIRNR000806"/>
    </source>
</evidence>
<protein>
    <recommendedName>
        <fullName evidence="4 9">UTP--glucose-1-phosphate uridylyltransferase</fullName>
        <ecNumber evidence="3 9">2.7.7.9</ecNumber>
    </recommendedName>
</protein>
<dbReference type="GO" id="GO:0006011">
    <property type="term" value="P:UDP-alpha-D-glucose metabolic process"/>
    <property type="evidence" value="ECO:0007669"/>
    <property type="project" value="UniProtKB-UniRule"/>
</dbReference>
<dbReference type="Pfam" id="PF01704">
    <property type="entry name" value="UDPGP"/>
    <property type="match status" value="1"/>
</dbReference>
<dbReference type="OMA" id="KEYCFLS"/>
<feature type="binding site" evidence="11">
    <location>
        <position position="114"/>
    </location>
    <ligand>
        <name>UTP</name>
        <dbReference type="ChEBI" id="CHEBI:46398"/>
    </ligand>
</feature>
<feature type="binding site" evidence="11">
    <location>
        <position position="206"/>
    </location>
    <ligand>
        <name>UTP</name>
        <dbReference type="ChEBI" id="CHEBI:46398"/>
    </ligand>
</feature>
<sequence length="491" mass="55365">MDSHIAAFKSLARKDASERMDVELQKLLSTVHPEEKEQVAKQFANFRELFERYLGETGPSVIWEKIHPPPQGSIIDYSKVSEASTSDSKAILDKLVVCKLNGGLGTTMGCVGTKSLISVCQDLTFLDLNIQQIEHLNNTHTTNVPFVLMNSFNTHEETVKTLRKYAACNVNIHTFNQSCHPRIGTESLLPLANTYDKNPQRWYPPGHGDIYTSFYNSGLLQKFLDEGKEYMFVSNIDNLGASIDMSILNFLLSHKEQQPEFVMEVTDKTRADVKGGTLIEYEGRLRLLEIAQVPKAHVDEFKSVSKFRIFNTNNLWINLKAIKRLVEANKMDMEIIVNNKTLDDGVRIVQLETAVGSAMKNFNHAIGINVPRRRFLPVKRTSDLLLVMSNLYEMHHGQLIMNPQRSFPNVPLIELGSFYRKVKDFLARFATIPDMLELDHLTVSGDVTFGKGVTLKGTVIIIANHGDRIDIPTGAVLENKIVSGNLRILQH</sequence>
<evidence type="ECO:0000256" key="4">
    <source>
        <dbReference type="ARBA" id="ARBA00019048"/>
    </source>
</evidence>
<dbReference type="PANTHER" id="PTHR43511">
    <property type="match status" value="1"/>
</dbReference>
<comment type="subunit">
    <text evidence="2">Homooctamer.</text>
</comment>
<dbReference type="SUPFAM" id="SSF53448">
    <property type="entry name" value="Nucleotide-diphospho-sugar transferases"/>
    <property type="match status" value="1"/>
</dbReference>
<dbReference type="EnsemblMetazoa" id="XM_021059574.2">
    <property type="protein sequence ID" value="XP_020915233.1"/>
    <property type="gene ID" value="LOC110252743"/>
</dbReference>
<dbReference type="Proteomes" id="UP000887567">
    <property type="component" value="Unplaced"/>
</dbReference>
<dbReference type="FunFam" id="2.160.10.10:FF:000001">
    <property type="entry name" value="UTP--glucose-1-phosphate uridylyltransferase"/>
    <property type="match status" value="1"/>
</dbReference>
<dbReference type="KEGG" id="epa:110252743"/>
<dbReference type="Gene3D" id="2.160.10.10">
    <property type="entry name" value="Hexapeptide repeat proteins"/>
    <property type="match status" value="1"/>
</dbReference>
<dbReference type="EC" id="2.7.7.9" evidence="3 9"/>
<dbReference type="Gene3D" id="3.90.550.10">
    <property type="entry name" value="Spore Coat Polysaccharide Biosynthesis Protein SpsA, Chain A"/>
    <property type="match status" value="1"/>
</dbReference>
<evidence type="ECO:0000313" key="13">
    <source>
        <dbReference type="Proteomes" id="UP000887567"/>
    </source>
</evidence>
<dbReference type="PIRSF" id="PIRSF000806">
    <property type="entry name" value="UDPGP"/>
    <property type="match status" value="1"/>
</dbReference>
<evidence type="ECO:0000256" key="2">
    <source>
        <dbReference type="ARBA" id="ARBA00011823"/>
    </source>
</evidence>
<dbReference type="GO" id="GO:0003983">
    <property type="term" value="F:UTP:glucose-1-phosphate uridylyltransferase activity"/>
    <property type="evidence" value="ECO:0007669"/>
    <property type="project" value="UniProtKB-EC"/>
</dbReference>
<evidence type="ECO:0000256" key="7">
    <source>
        <dbReference type="ARBA" id="ARBA00023579"/>
    </source>
</evidence>
<keyword evidence="5 9" id="KW-0808">Transferase</keyword>
<dbReference type="FunFam" id="3.90.550.10:FF:000002">
    <property type="entry name" value="UTP--glucose-1-phosphate uridylyltransferase"/>
    <property type="match status" value="1"/>
</dbReference>
<evidence type="ECO:0000256" key="3">
    <source>
        <dbReference type="ARBA" id="ARBA00012415"/>
    </source>
</evidence>
<dbReference type="InterPro" id="IPR016267">
    <property type="entry name" value="UDPGP_trans"/>
</dbReference>
<evidence type="ECO:0000256" key="1">
    <source>
        <dbReference type="ARBA" id="ARBA00010401"/>
    </source>
</evidence>
<evidence type="ECO:0000256" key="6">
    <source>
        <dbReference type="ARBA" id="ARBA00022695"/>
    </source>
</evidence>
<evidence type="ECO:0000256" key="10">
    <source>
        <dbReference type="PIRSR" id="PIRSR000806-1"/>
    </source>
</evidence>
<keyword evidence="6 9" id="KW-0548">Nucleotidyltransferase</keyword>
<feature type="binding site" evidence="10">
    <location>
        <position position="207"/>
    </location>
    <ligand>
        <name>substrate</name>
    </ligand>
</feature>
<comment type="catalytic activity">
    <reaction evidence="8">
        <text>alpha-D-glucose 1-phosphate + UTP + H(+) = UDP-alpha-D-glucose + diphosphate</text>
        <dbReference type="Rhea" id="RHEA:19889"/>
        <dbReference type="ChEBI" id="CHEBI:15378"/>
        <dbReference type="ChEBI" id="CHEBI:33019"/>
        <dbReference type="ChEBI" id="CHEBI:46398"/>
        <dbReference type="ChEBI" id="CHEBI:58601"/>
        <dbReference type="ChEBI" id="CHEBI:58885"/>
        <dbReference type="EC" id="2.7.7.9"/>
    </reaction>
    <physiologicalReaction direction="left-to-right" evidence="8">
        <dbReference type="Rhea" id="RHEA:19890"/>
    </physiologicalReaction>
</comment>
<evidence type="ECO:0000313" key="12">
    <source>
        <dbReference type="EnsemblMetazoa" id="XP_020915233.1"/>
    </source>
</evidence>
<dbReference type="GeneID" id="110252743"/>
<evidence type="ECO:0000256" key="11">
    <source>
        <dbReference type="PIRSR" id="PIRSR000806-2"/>
    </source>
</evidence>
<evidence type="ECO:0000256" key="8">
    <source>
        <dbReference type="ARBA" id="ARBA00047432"/>
    </source>
</evidence>
<dbReference type="InterPro" id="IPR002618">
    <property type="entry name" value="UDPGP_fam"/>
</dbReference>
<dbReference type="InterPro" id="IPR029044">
    <property type="entry name" value="Nucleotide-diphossugar_trans"/>
</dbReference>
<dbReference type="RefSeq" id="XP_020915233.1">
    <property type="nucleotide sequence ID" value="XM_021059574.2"/>
</dbReference>
<accession>A0A913Y5X3</accession>
<proteinExistence type="inferred from homology"/>
<keyword evidence="13" id="KW-1185">Reference proteome</keyword>
<dbReference type="CDD" id="cd00897">
    <property type="entry name" value="UGPase_euk"/>
    <property type="match status" value="1"/>
</dbReference>
<evidence type="ECO:0000256" key="5">
    <source>
        <dbReference type="ARBA" id="ARBA00022679"/>
    </source>
</evidence>
<name>A0A913Y5X3_EXADI</name>
<comment type="function">
    <text evidence="7">UTP--glucose-1-phosphate uridylyltransferase catalyzing the conversion of glucose-1-phosphate into UDP-glucose, a crucial precursor for the production of glycogen.</text>
</comment>
<reference evidence="12" key="1">
    <citation type="submission" date="2022-11" db="UniProtKB">
        <authorList>
            <consortium name="EnsemblMetazoa"/>
        </authorList>
    </citation>
    <scope>IDENTIFICATION</scope>
</reference>
<dbReference type="OrthoDB" id="932129at2759"/>
<comment type="similarity">
    <text evidence="1 9">Belongs to the UDPGP type 1 family.</text>
</comment>
<feature type="binding site" evidence="11">
    <location>
        <position position="237"/>
    </location>
    <ligand>
        <name>UTP</name>
        <dbReference type="ChEBI" id="CHEBI:46398"/>
    </ligand>
</feature>
<feature type="binding site" evidence="11">
    <location>
        <position position="379"/>
    </location>
    <ligand>
        <name>UTP</name>
        <dbReference type="ChEBI" id="CHEBI:46398"/>
    </ligand>
</feature>
<feature type="binding site" evidence="11">
    <location>
        <position position="177"/>
    </location>
    <ligand>
        <name>UTP</name>
        <dbReference type="ChEBI" id="CHEBI:46398"/>
    </ligand>
</feature>